<evidence type="ECO:0008006" key="3">
    <source>
        <dbReference type="Google" id="ProtNLM"/>
    </source>
</evidence>
<dbReference type="Proteomes" id="UP001432027">
    <property type="component" value="Unassembled WGS sequence"/>
</dbReference>
<evidence type="ECO:0000313" key="2">
    <source>
        <dbReference type="Proteomes" id="UP001432027"/>
    </source>
</evidence>
<dbReference type="Gene3D" id="3.40.50.1100">
    <property type="match status" value="1"/>
</dbReference>
<name>A0AAV5SQM0_9BILA</name>
<dbReference type="InterPro" id="IPR050214">
    <property type="entry name" value="Cys_Synth/Cystath_Beta-Synth"/>
</dbReference>
<feature type="non-terminal residue" evidence="1">
    <location>
        <position position="1"/>
    </location>
</feature>
<reference evidence="1" key="1">
    <citation type="submission" date="2023-10" db="EMBL/GenBank/DDBJ databases">
        <title>Genome assembly of Pristionchus species.</title>
        <authorList>
            <person name="Yoshida K."/>
            <person name="Sommer R.J."/>
        </authorList>
    </citation>
    <scope>NUCLEOTIDE SEQUENCE</scope>
    <source>
        <strain evidence="1">RS0144</strain>
    </source>
</reference>
<accession>A0AAV5SQM0</accession>
<organism evidence="1 2">
    <name type="scientific">Pristionchus entomophagus</name>
    <dbReference type="NCBI Taxonomy" id="358040"/>
    <lineage>
        <taxon>Eukaryota</taxon>
        <taxon>Metazoa</taxon>
        <taxon>Ecdysozoa</taxon>
        <taxon>Nematoda</taxon>
        <taxon>Chromadorea</taxon>
        <taxon>Rhabditida</taxon>
        <taxon>Rhabditina</taxon>
        <taxon>Diplogasteromorpha</taxon>
        <taxon>Diplogasteroidea</taxon>
        <taxon>Neodiplogasteridae</taxon>
        <taxon>Pristionchus</taxon>
    </lineage>
</organism>
<gene>
    <name evidence="1" type="ORF">PENTCL1PPCAC_4051</name>
</gene>
<dbReference type="PANTHER" id="PTHR10314">
    <property type="entry name" value="CYSTATHIONINE BETA-SYNTHASE"/>
    <property type="match status" value="1"/>
</dbReference>
<feature type="non-terminal residue" evidence="1">
    <location>
        <position position="75"/>
    </location>
</feature>
<dbReference type="EMBL" id="BTSX01000001">
    <property type="protein sequence ID" value="GMS81876.1"/>
    <property type="molecule type" value="Genomic_DNA"/>
</dbReference>
<dbReference type="AlphaFoldDB" id="A0AAV5SQM0"/>
<evidence type="ECO:0000313" key="1">
    <source>
        <dbReference type="EMBL" id="GMS81876.1"/>
    </source>
</evidence>
<comment type="caution">
    <text evidence="1">The sequence shown here is derived from an EMBL/GenBank/DDBJ whole genome shotgun (WGS) entry which is preliminary data.</text>
</comment>
<dbReference type="SUPFAM" id="SSF53686">
    <property type="entry name" value="Tryptophan synthase beta subunit-like PLP-dependent enzymes"/>
    <property type="match status" value="1"/>
</dbReference>
<dbReference type="InterPro" id="IPR036052">
    <property type="entry name" value="TrpB-like_PALP_sf"/>
</dbReference>
<proteinExistence type="predicted"/>
<dbReference type="GO" id="GO:0019344">
    <property type="term" value="P:cysteine biosynthetic process"/>
    <property type="evidence" value="ECO:0007669"/>
    <property type="project" value="UniProtKB-ARBA"/>
</dbReference>
<protein>
    <recommendedName>
        <fullName evidence="3">Tryptophan synthase beta chain-like PALP domain-containing protein</fullName>
    </recommendedName>
</protein>
<sequence>LATEEAILGGITSGANVCGAVQLAKRPENRGKLIVTSVNSFAERYLYVDVREEAEKLEIMTVVESLETAMRLIKS</sequence>
<keyword evidence="2" id="KW-1185">Reference proteome</keyword>